<dbReference type="Pfam" id="PF10563">
    <property type="entry name" value="CA_like"/>
    <property type="match status" value="1"/>
</dbReference>
<organism evidence="2 3">
    <name type="scientific">Tritonibacter litoralis</name>
    <dbReference type="NCBI Taxonomy" id="2662264"/>
    <lineage>
        <taxon>Bacteria</taxon>
        <taxon>Pseudomonadati</taxon>
        <taxon>Pseudomonadota</taxon>
        <taxon>Alphaproteobacteria</taxon>
        <taxon>Rhodobacterales</taxon>
        <taxon>Paracoccaceae</taxon>
        <taxon>Tritonibacter</taxon>
    </lineage>
</organism>
<evidence type="ECO:0008006" key="4">
    <source>
        <dbReference type="Google" id="ProtNLM"/>
    </source>
</evidence>
<evidence type="ECO:0000313" key="3">
    <source>
        <dbReference type="Proteomes" id="UP000444174"/>
    </source>
</evidence>
<evidence type="ECO:0000313" key="2">
    <source>
        <dbReference type="EMBL" id="MQQ09898.1"/>
    </source>
</evidence>
<evidence type="ECO:0000256" key="1">
    <source>
        <dbReference type="SAM" id="SignalP"/>
    </source>
</evidence>
<proteinExistence type="predicted"/>
<reference evidence="2 3" key="1">
    <citation type="submission" date="2019-10" db="EMBL/GenBank/DDBJ databases">
        <title>Epibacterium sp. nov., isolated from seawater.</title>
        <authorList>
            <person name="Zhang X."/>
            <person name="Li N."/>
        </authorList>
    </citation>
    <scope>NUCLEOTIDE SEQUENCE [LARGE SCALE GENOMIC DNA]</scope>
    <source>
        <strain evidence="2 3">SM1979</strain>
    </source>
</reference>
<dbReference type="Proteomes" id="UP000444174">
    <property type="component" value="Unassembled WGS sequence"/>
</dbReference>
<comment type="caution">
    <text evidence="2">The sequence shown here is derived from an EMBL/GenBank/DDBJ whole genome shotgun (WGS) entry which is preliminary data.</text>
</comment>
<accession>A0A843YJC0</accession>
<keyword evidence="1" id="KW-0732">Signal</keyword>
<protein>
    <recommendedName>
        <fullName evidence="4">Cadmium carbonic anhydrase</fullName>
    </recommendedName>
</protein>
<feature type="chain" id="PRO_5032471693" description="Cadmium carbonic anhydrase" evidence="1">
    <location>
        <begin position="22"/>
        <end position="287"/>
    </location>
</feature>
<dbReference type="EMBL" id="WIBF01000011">
    <property type="protein sequence ID" value="MQQ09898.1"/>
    <property type="molecule type" value="Genomic_DNA"/>
</dbReference>
<dbReference type="AlphaFoldDB" id="A0A843YJC0"/>
<gene>
    <name evidence="2" type="ORF">GFB49_15640</name>
</gene>
<sequence>MTSLAVTAFAASVLDSTAVLAANTNSHDHVDDHVIQEQRENLAKTTKDAGFGPQSPRDLSQHAGENTRAFSTAPAYTAMNLCDIHFHENAEHKGGEFTTYAGNGNGKGFGTGFKYDGTLTDAELTPVGHPVGDSEYGDLQSGDTIEIHFVHSTAQAQPGPTLGTCLSDAIANPQLRVETVVAVLVNDPKAADFTQMAAVSKVDGLYQAENIPNNLGTPVLYEGSTTGPSYNEKGSPFQVTWSVRPQVIKVDINSVDAWFKDNVFHEDHAHGVRNLVENVHLLSPIDQ</sequence>
<feature type="signal peptide" evidence="1">
    <location>
        <begin position="1"/>
        <end position="21"/>
    </location>
</feature>
<dbReference type="InterPro" id="IPR036398">
    <property type="entry name" value="CA_dom_sf"/>
</dbReference>
<keyword evidence="3" id="KW-1185">Reference proteome</keyword>
<dbReference type="InterPro" id="IPR018883">
    <property type="entry name" value="Delta_CA"/>
</dbReference>
<dbReference type="SUPFAM" id="SSF51069">
    <property type="entry name" value="Carbonic anhydrase"/>
    <property type="match status" value="1"/>
</dbReference>
<name>A0A843YJC0_9RHOB</name>